<keyword evidence="2" id="KW-1133">Transmembrane helix</keyword>
<name>A0ABQ8I5V0_9ROSI</name>
<organism evidence="3 4">
    <name type="scientific">Xanthoceras sorbifolium</name>
    <dbReference type="NCBI Taxonomy" id="99658"/>
    <lineage>
        <taxon>Eukaryota</taxon>
        <taxon>Viridiplantae</taxon>
        <taxon>Streptophyta</taxon>
        <taxon>Embryophyta</taxon>
        <taxon>Tracheophyta</taxon>
        <taxon>Spermatophyta</taxon>
        <taxon>Magnoliopsida</taxon>
        <taxon>eudicotyledons</taxon>
        <taxon>Gunneridae</taxon>
        <taxon>Pentapetalae</taxon>
        <taxon>rosids</taxon>
        <taxon>malvids</taxon>
        <taxon>Sapindales</taxon>
        <taxon>Sapindaceae</taxon>
        <taxon>Xanthoceroideae</taxon>
        <taxon>Xanthoceras</taxon>
    </lineage>
</organism>
<reference evidence="3 4" key="1">
    <citation type="submission" date="2021-02" db="EMBL/GenBank/DDBJ databases">
        <title>Plant Genome Project.</title>
        <authorList>
            <person name="Zhang R.-G."/>
        </authorList>
    </citation>
    <scope>NUCLEOTIDE SEQUENCE [LARGE SCALE GENOMIC DNA]</scope>
    <source>
        <tissue evidence="3">Leaves</tissue>
    </source>
</reference>
<dbReference type="PANTHER" id="PTHR32254">
    <property type="entry name" value="EXPRESSED PROTEIN"/>
    <property type="match status" value="1"/>
</dbReference>
<keyword evidence="2" id="KW-0472">Membrane</keyword>
<dbReference type="Pfam" id="PF06364">
    <property type="entry name" value="DUF1068"/>
    <property type="match status" value="1"/>
</dbReference>
<feature type="transmembrane region" description="Helical" evidence="2">
    <location>
        <begin position="12"/>
        <end position="31"/>
    </location>
</feature>
<feature type="coiled-coil region" evidence="1">
    <location>
        <begin position="124"/>
        <end position="165"/>
    </location>
</feature>
<proteinExistence type="predicted"/>
<evidence type="ECO:0000313" key="4">
    <source>
        <dbReference type="Proteomes" id="UP000827721"/>
    </source>
</evidence>
<protein>
    <submittedName>
        <fullName evidence="3">Uncharacterized protein</fullName>
    </submittedName>
</protein>
<accession>A0ABQ8I5V0</accession>
<dbReference type="Proteomes" id="UP000827721">
    <property type="component" value="Unassembled WGS sequence"/>
</dbReference>
<keyword evidence="2" id="KW-0812">Transmembrane</keyword>
<evidence type="ECO:0000256" key="2">
    <source>
        <dbReference type="SAM" id="Phobius"/>
    </source>
</evidence>
<dbReference type="InterPro" id="IPR010471">
    <property type="entry name" value="DUF1068"/>
</dbReference>
<comment type="caution">
    <text evidence="3">The sequence shown here is derived from an EMBL/GenBank/DDBJ whole genome shotgun (WGS) entry which is preliminary data.</text>
</comment>
<dbReference type="EMBL" id="JAFEMO010000004">
    <property type="protein sequence ID" value="KAH7572012.1"/>
    <property type="molecule type" value="Genomic_DNA"/>
</dbReference>
<dbReference type="PANTHER" id="PTHR32254:SF6">
    <property type="entry name" value="DUF1068 DOMAIN-CONTAINING PROTEIN"/>
    <property type="match status" value="1"/>
</dbReference>
<keyword evidence="1" id="KW-0175">Coiled coil</keyword>
<sequence length="180" mass="20362">MAHLYTCCCTKGGLRLVLVMVGVLLVCYTVGPPLYWRLKRSPTVQDSCSCVCNCPSESDLSFPLGAGLTNGSFTDCGQNDPDLNEEMEKDIVALLSEELTLQKRVANESLEHTNALIMSARKTSSQYQREAEKCNAAMETCEEARERAEKELREECRLAELWEKRAREQGWKDDIRRLYA</sequence>
<gene>
    <name evidence="3" type="ORF">JRO89_XS04G0185300</name>
</gene>
<evidence type="ECO:0000256" key="1">
    <source>
        <dbReference type="SAM" id="Coils"/>
    </source>
</evidence>
<evidence type="ECO:0000313" key="3">
    <source>
        <dbReference type="EMBL" id="KAH7572012.1"/>
    </source>
</evidence>
<keyword evidence="4" id="KW-1185">Reference proteome</keyword>